<dbReference type="PANTHER" id="PTHR33116">
    <property type="entry name" value="REVERSE TRANSCRIPTASE ZINC-BINDING DOMAIN-CONTAINING PROTEIN-RELATED-RELATED"/>
    <property type="match status" value="1"/>
</dbReference>
<sequence>MIDLPLLGKKFTWSEKYGKCSRIDRCCVSMEWMDIWGHLDLSCLDNDLLDHNAIRLGPEVRNWGIAPFRFQNQWANSSDFFKMCEEQGSLMTVVGSSSEKLMHKFRRLKIFLKKWSKEKFWNVESELSACKMSIQSIEEAPLWDLDSEQKLFDLKLKKAKLDRDLEIKWRQRAIISWLKEGDLMQKGDHWLVEPKRVKDHFHHSFKNHFSLKHNLCPDLNLSNLSLNQISDASNQFLSQSFSRDEIKAALDQINGSKAPGPDGFNFFFIKKAWFFLEVEIVQIFQDFFDDATIPEVLANRIRKVLPEVVEENQCAFVEGRFILDGVMTVSELISDLKLNRTMGLILKLDFAKAFDSVSWVFLSKVMSSMGFNSSFCNWVHSCVSSARISVLVNGSSYGIFNLERGLRQGDPLSPFLFLLVAKVLNKMIKYSLSNGNLKGIKINNGGDPLTHIQFADDTILFGDNSLEEMATWKSILEQFGDASGLKLNWDKCQLFGINVSLDELSLRAGIINCKADVLPMSYLGFPIGSKGAKSKLWDVVIQKIKQRLAGWKRKTLSIGGRLVLIKSVIASLPLYFMSLFKAPKLVLNQMEKLMRQFLWGGGMCGRKKICRVTWSKVSNPIVAGGLGVTPLKFKNIALLSKWIWKLYIPKSEVWKRLVMLRYGSKSDWAPINSFYLVSSKISRTGKDILGFKLDDIGSLCCGPNMWKWEIGDGSNIHFWEDCWAFSDPIRHKFPPLFLACSNKRGKVNEFWIDDDACWVIPFNRPLVAWESLQYSQLLHIINSFRLKININDKLIWLGNSDRVFKVHDAIKCLSSGLGGPQGRWIDFVWKSFTPPKVKFFMWTINMNSVPKEEFLKIRGVKFKDYDADCNCLVSCPIPCRPFNIWWLSIASAVFWSIWQSRNQLSFENNFICWKSVVLLAKSKSCNWLIGAKKLSESDKSQWFENPSLLAF</sequence>
<dbReference type="PROSITE" id="PS50878">
    <property type="entry name" value="RT_POL"/>
    <property type="match status" value="1"/>
</dbReference>
<evidence type="ECO:0000313" key="3">
    <source>
        <dbReference type="Proteomes" id="UP000245207"/>
    </source>
</evidence>
<keyword evidence="3" id="KW-1185">Reference proteome</keyword>
<dbReference type="Pfam" id="PF00078">
    <property type="entry name" value="RVT_1"/>
    <property type="match status" value="1"/>
</dbReference>
<dbReference type="PANTHER" id="PTHR33116:SF78">
    <property type="entry name" value="OS12G0587133 PROTEIN"/>
    <property type="match status" value="1"/>
</dbReference>
<reference evidence="2 3" key="1">
    <citation type="journal article" date="2018" name="Mol. Plant">
        <title>The genome of Artemisia annua provides insight into the evolution of Asteraceae family and artemisinin biosynthesis.</title>
        <authorList>
            <person name="Shen Q."/>
            <person name="Zhang L."/>
            <person name="Liao Z."/>
            <person name="Wang S."/>
            <person name="Yan T."/>
            <person name="Shi P."/>
            <person name="Liu M."/>
            <person name="Fu X."/>
            <person name="Pan Q."/>
            <person name="Wang Y."/>
            <person name="Lv Z."/>
            <person name="Lu X."/>
            <person name="Zhang F."/>
            <person name="Jiang W."/>
            <person name="Ma Y."/>
            <person name="Chen M."/>
            <person name="Hao X."/>
            <person name="Li L."/>
            <person name="Tang Y."/>
            <person name="Lv G."/>
            <person name="Zhou Y."/>
            <person name="Sun X."/>
            <person name="Brodelius P.E."/>
            <person name="Rose J.K.C."/>
            <person name="Tang K."/>
        </authorList>
    </citation>
    <scope>NUCLEOTIDE SEQUENCE [LARGE SCALE GENOMIC DNA]</scope>
    <source>
        <strain evidence="3">cv. Huhao1</strain>
        <tissue evidence="2">Leaf</tissue>
    </source>
</reference>
<dbReference type="Pfam" id="PF13966">
    <property type="entry name" value="zf-RVT"/>
    <property type="match status" value="1"/>
</dbReference>
<dbReference type="InterPro" id="IPR026960">
    <property type="entry name" value="RVT-Znf"/>
</dbReference>
<organism evidence="2 3">
    <name type="scientific">Artemisia annua</name>
    <name type="common">Sweet wormwood</name>
    <dbReference type="NCBI Taxonomy" id="35608"/>
    <lineage>
        <taxon>Eukaryota</taxon>
        <taxon>Viridiplantae</taxon>
        <taxon>Streptophyta</taxon>
        <taxon>Embryophyta</taxon>
        <taxon>Tracheophyta</taxon>
        <taxon>Spermatophyta</taxon>
        <taxon>Magnoliopsida</taxon>
        <taxon>eudicotyledons</taxon>
        <taxon>Gunneridae</taxon>
        <taxon>Pentapetalae</taxon>
        <taxon>asterids</taxon>
        <taxon>campanulids</taxon>
        <taxon>Asterales</taxon>
        <taxon>Asteraceae</taxon>
        <taxon>Asteroideae</taxon>
        <taxon>Anthemideae</taxon>
        <taxon>Artemisiinae</taxon>
        <taxon>Artemisia</taxon>
    </lineage>
</organism>
<dbReference type="CDD" id="cd01650">
    <property type="entry name" value="RT_nLTR_like"/>
    <property type="match status" value="1"/>
</dbReference>
<dbReference type="InterPro" id="IPR043502">
    <property type="entry name" value="DNA/RNA_pol_sf"/>
</dbReference>
<gene>
    <name evidence="2" type="ORF">CTI12_AA335310</name>
</gene>
<dbReference type="STRING" id="35608.A0A2U1MW63"/>
<accession>A0A2U1MW63</accession>
<name>A0A2U1MW63_ARTAN</name>
<protein>
    <recommendedName>
        <fullName evidence="1">Reverse transcriptase domain-containing protein</fullName>
    </recommendedName>
</protein>
<dbReference type="Proteomes" id="UP000245207">
    <property type="component" value="Unassembled WGS sequence"/>
</dbReference>
<dbReference type="InterPro" id="IPR000477">
    <property type="entry name" value="RT_dom"/>
</dbReference>
<comment type="caution">
    <text evidence="2">The sequence shown here is derived from an EMBL/GenBank/DDBJ whole genome shotgun (WGS) entry which is preliminary data.</text>
</comment>
<dbReference type="OrthoDB" id="691957at2759"/>
<evidence type="ECO:0000259" key="1">
    <source>
        <dbReference type="PROSITE" id="PS50878"/>
    </source>
</evidence>
<feature type="domain" description="Reverse transcriptase" evidence="1">
    <location>
        <begin position="250"/>
        <end position="527"/>
    </location>
</feature>
<dbReference type="SUPFAM" id="SSF56672">
    <property type="entry name" value="DNA/RNA polymerases"/>
    <property type="match status" value="1"/>
</dbReference>
<dbReference type="AlphaFoldDB" id="A0A2U1MW63"/>
<dbReference type="EMBL" id="PKPP01004212">
    <property type="protein sequence ID" value="PWA65487.1"/>
    <property type="molecule type" value="Genomic_DNA"/>
</dbReference>
<proteinExistence type="predicted"/>
<evidence type="ECO:0000313" key="2">
    <source>
        <dbReference type="EMBL" id="PWA65487.1"/>
    </source>
</evidence>